<dbReference type="Proteomes" id="UP000737018">
    <property type="component" value="Unassembled WGS sequence"/>
</dbReference>
<name>A0A8J4VJN6_9ROSI</name>
<accession>A0A8J4VJN6</accession>
<comment type="caution">
    <text evidence="1">The sequence shown here is derived from an EMBL/GenBank/DDBJ whole genome shotgun (WGS) entry which is preliminary data.</text>
</comment>
<reference evidence="1" key="1">
    <citation type="submission" date="2020-03" db="EMBL/GenBank/DDBJ databases">
        <title>Castanea mollissima Vanexum genome sequencing.</title>
        <authorList>
            <person name="Staton M."/>
        </authorList>
    </citation>
    <scope>NUCLEOTIDE SEQUENCE</scope>
    <source>
        <tissue evidence="1">Leaf</tissue>
    </source>
</reference>
<proteinExistence type="predicted"/>
<protein>
    <submittedName>
        <fullName evidence="1">Uncharacterized protein</fullName>
    </submittedName>
</protein>
<dbReference type="EMBL" id="JRKL02002378">
    <property type="protein sequence ID" value="KAF3959215.1"/>
    <property type="molecule type" value="Genomic_DNA"/>
</dbReference>
<gene>
    <name evidence="1" type="ORF">CMV_015954</name>
</gene>
<organism evidence="1 2">
    <name type="scientific">Castanea mollissima</name>
    <name type="common">Chinese chestnut</name>
    <dbReference type="NCBI Taxonomy" id="60419"/>
    <lineage>
        <taxon>Eukaryota</taxon>
        <taxon>Viridiplantae</taxon>
        <taxon>Streptophyta</taxon>
        <taxon>Embryophyta</taxon>
        <taxon>Tracheophyta</taxon>
        <taxon>Spermatophyta</taxon>
        <taxon>Magnoliopsida</taxon>
        <taxon>eudicotyledons</taxon>
        <taxon>Gunneridae</taxon>
        <taxon>Pentapetalae</taxon>
        <taxon>rosids</taxon>
        <taxon>fabids</taxon>
        <taxon>Fagales</taxon>
        <taxon>Fagaceae</taxon>
        <taxon>Castanea</taxon>
    </lineage>
</organism>
<dbReference type="AlphaFoldDB" id="A0A8J4VJN6"/>
<sequence>MDIVNSHFLIIYPNLRITTITPSNFSIILARFQSVERKSFDVGFMDYFAVMYIWRLRWVLIVKWSKLLRIERWRITYHLGATALQTLFSSLESNPQVLANLIGAWRIKLLRVAS</sequence>
<evidence type="ECO:0000313" key="1">
    <source>
        <dbReference type="EMBL" id="KAF3959215.1"/>
    </source>
</evidence>
<evidence type="ECO:0000313" key="2">
    <source>
        <dbReference type="Proteomes" id="UP000737018"/>
    </source>
</evidence>
<keyword evidence="2" id="KW-1185">Reference proteome</keyword>